<sequence>MTYRFSFAILLLLLLTGVAINARSQQRITITPQYPQRGDLVTVTYDPQSPGAVIPDSVSGITLVFSYSNFYDVATRMPLHRQGTKWTTSFRLAGFATYATFYLESGELTDKPAADSHYAVPVYTGRQPVENGLLYKAYSLSAQRGKSPGLAAEQASLYQQELDHYPGNYEAKVRLLQYKMQHAPDAKGRETAHQQALQVIAQKFNSAPAVAGNLNKVTMGYLIIGEKSRVDSIRQVVMKRFPDSGPGIEQLSSNIRKEKDTATRIRLLEQALQKETAKNADDYTGMHDQLFALYAAQHNTEKTLYHARKVASQRRNPWTAETFKDLAATLQANQLAPDTARYYAQLALAQANSFPAGVIRHFPETGYIYPFVDDSTRKAVTRKAQANLHSLLGLIDLQQARLHEGAQQMDSALVISQDHETLNNATTFYTRTHNTEKLKSVQQLREKILLDKVRRQLISRPAPSLQSFVDMKGQPVSPDALKGKIILIDFWATWCVPCMQEMPYLQQLYETYKDNPKVVFMVVNSGARNTLADAQGWFGHKKYTFPVYYNTDPDVGEKFRFNIIPATYIIDPRGNIRFANIGFEGAEVAAKLKLQLQLVESASF</sequence>
<dbReference type="RefSeq" id="WP_078670776.1">
    <property type="nucleotide sequence ID" value="NZ_FUWZ01000003.1"/>
</dbReference>
<dbReference type="STRING" id="634771.SAMN04488128_103423"/>
<keyword evidence="1" id="KW-0676">Redox-active center</keyword>
<dbReference type="GO" id="GO:0016209">
    <property type="term" value="F:antioxidant activity"/>
    <property type="evidence" value="ECO:0007669"/>
    <property type="project" value="InterPro"/>
</dbReference>
<organism evidence="3 4">
    <name type="scientific">Chitinophaga eiseniae</name>
    <dbReference type="NCBI Taxonomy" id="634771"/>
    <lineage>
        <taxon>Bacteria</taxon>
        <taxon>Pseudomonadati</taxon>
        <taxon>Bacteroidota</taxon>
        <taxon>Chitinophagia</taxon>
        <taxon>Chitinophagales</taxon>
        <taxon>Chitinophagaceae</taxon>
        <taxon>Chitinophaga</taxon>
    </lineage>
</organism>
<dbReference type="CDD" id="cd02966">
    <property type="entry name" value="TlpA_like_family"/>
    <property type="match status" value="1"/>
</dbReference>
<dbReference type="InterPro" id="IPR013766">
    <property type="entry name" value="Thioredoxin_domain"/>
</dbReference>
<dbReference type="InterPro" id="IPR000866">
    <property type="entry name" value="AhpC/TSA"/>
</dbReference>
<proteinExistence type="predicted"/>
<dbReference type="AlphaFoldDB" id="A0A1T4SSA0"/>
<evidence type="ECO:0000259" key="2">
    <source>
        <dbReference type="PROSITE" id="PS51352"/>
    </source>
</evidence>
<reference evidence="4" key="1">
    <citation type="submission" date="2017-02" db="EMBL/GenBank/DDBJ databases">
        <authorList>
            <person name="Varghese N."/>
            <person name="Submissions S."/>
        </authorList>
    </citation>
    <scope>NUCLEOTIDE SEQUENCE [LARGE SCALE GENOMIC DNA]</scope>
    <source>
        <strain evidence="4">DSM 22224</strain>
    </source>
</reference>
<dbReference type="InterPro" id="IPR050553">
    <property type="entry name" value="Thioredoxin_ResA/DsbE_sf"/>
</dbReference>
<dbReference type="PROSITE" id="PS00194">
    <property type="entry name" value="THIOREDOXIN_1"/>
    <property type="match status" value="1"/>
</dbReference>
<protein>
    <submittedName>
        <fullName evidence="3">Thiol-disulfide isomerase or thioredoxin</fullName>
    </submittedName>
</protein>
<name>A0A1T4SSA0_9BACT</name>
<dbReference type="SUPFAM" id="SSF52833">
    <property type="entry name" value="Thioredoxin-like"/>
    <property type="match status" value="1"/>
</dbReference>
<accession>A0A1T4SSA0</accession>
<dbReference type="GO" id="GO:0016853">
    <property type="term" value="F:isomerase activity"/>
    <property type="evidence" value="ECO:0007669"/>
    <property type="project" value="UniProtKB-KW"/>
</dbReference>
<dbReference type="EMBL" id="FUWZ01000003">
    <property type="protein sequence ID" value="SKA31190.1"/>
    <property type="molecule type" value="Genomic_DNA"/>
</dbReference>
<dbReference type="PROSITE" id="PS51352">
    <property type="entry name" value="THIOREDOXIN_2"/>
    <property type="match status" value="1"/>
</dbReference>
<dbReference type="InterPro" id="IPR017937">
    <property type="entry name" value="Thioredoxin_CS"/>
</dbReference>
<keyword evidence="4" id="KW-1185">Reference proteome</keyword>
<gene>
    <name evidence="3" type="ORF">SAMN04488128_103423</name>
</gene>
<dbReference type="PANTHER" id="PTHR42852">
    <property type="entry name" value="THIOL:DISULFIDE INTERCHANGE PROTEIN DSBE"/>
    <property type="match status" value="1"/>
</dbReference>
<evidence type="ECO:0000313" key="4">
    <source>
        <dbReference type="Proteomes" id="UP000190367"/>
    </source>
</evidence>
<evidence type="ECO:0000256" key="1">
    <source>
        <dbReference type="ARBA" id="ARBA00023284"/>
    </source>
</evidence>
<dbReference type="PANTHER" id="PTHR42852:SF17">
    <property type="entry name" value="THIOREDOXIN-LIKE PROTEIN HI_1115"/>
    <property type="match status" value="1"/>
</dbReference>
<dbReference type="Proteomes" id="UP000190367">
    <property type="component" value="Unassembled WGS sequence"/>
</dbReference>
<keyword evidence="3" id="KW-0413">Isomerase</keyword>
<dbReference type="Pfam" id="PF00578">
    <property type="entry name" value="AhpC-TSA"/>
    <property type="match status" value="1"/>
</dbReference>
<dbReference type="InterPro" id="IPR036249">
    <property type="entry name" value="Thioredoxin-like_sf"/>
</dbReference>
<evidence type="ECO:0000313" key="3">
    <source>
        <dbReference type="EMBL" id="SKA31190.1"/>
    </source>
</evidence>
<feature type="domain" description="Thioredoxin" evidence="2">
    <location>
        <begin position="456"/>
        <end position="604"/>
    </location>
</feature>
<dbReference type="Gene3D" id="3.40.30.10">
    <property type="entry name" value="Glutaredoxin"/>
    <property type="match status" value="1"/>
</dbReference>
<dbReference type="GO" id="GO:0016491">
    <property type="term" value="F:oxidoreductase activity"/>
    <property type="evidence" value="ECO:0007669"/>
    <property type="project" value="InterPro"/>
</dbReference>